<dbReference type="EMBL" id="CP001807">
    <property type="protein sequence ID" value="ACY49390.1"/>
    <property type="molecule type" value="Genomic_DNA"/>
</dbReference>
<gene>
    <name evidence="1" type="ordered locus">Rmar_2514</name>
</gene>
<name>D0MFD4_RHOM4</name>
<proteinExistence type="predicted"/>
<dbReference type="AlphaFoldDB" id="D0MFD4"/>
<keyword evidence="2" id="KW-1185">Reference proteome</keyword>
<dbReference type="KEGG" id="rmr:Rmar_2514"/>
<reference evidence="1 2" key="1">
    <citation type="journal article" date="2009" name="Stand. Genomic Sci.">
        <title>Complete genome sequence of Rhodothermus marinus type strain (R-10).</title>
        <authorList>
            <person name="Nolan M."/>
            <person name="Tindall B.J."/>
            <person name="Pomrenke H."/>
            <person name="Lapidus A."/>
            <person name="Copeland A."/>
            <person name="Glavina Del Rio T."/>
            <person name="Lucas S."/>
            <person name="Chen F."/>
            <person name="Tice H."/>
            <person name="Cheng J.F."/>
            <person name="Saunders E."/>
            <person name="Han C."/>
            <person name="Bruce D."/>
            <person name="Goodwin L."/>
            <person name="Chain P."/>
            <person name="Pitluck S."/>
            <person name="Ovchinikova G."/>
            <person name="Pati A."/>
            <person name="Ivanova N."/>
            <person name="Mavromatis K."/>
            <person name="Chen A."/>
            <person name="Palaniappan K."/>
            <person name="Land M."/>
            <person name="Hauser L."/>
            <person name="Chang Y.J."/>
            <person name="Jeffries C.D."/>
            <person name="Brettin T."/>
            <person name="Goker M."/>
            <person name="Bristow J."/>
            <person name="Eisen J.A."/>
            <person name="Markowitz V."/>
            <person name="Hugenholtz P."/>
            <person name="Kyrpides N.C."/>
            <person name="Klenk H.P."/>
            <person name="Detter J.C."/>
        </authorList>
    </citation>
    <scope>NUCLEOTIDE SEQUENCE [LARGE SCALE GENOMIC DNA]</scope>
    <source>
        <strain evidence="2">ATCC 43812 / DSM 4252 / R-10</strain>
    </source>
</reference>
<organism evidence="1 2">
    <name type="scientific">Rhodothermus marinus (strain ATCC 43812 / DSM 4252 / R-10)</name>
    <name type="common">Rhodothermus obamensis</name>
    <dbReference type="NCBI Taxonomy" id="518766"/>
    <lineage>
        <taxon>Bacteria</taxon>
        <taxon>Pseudomonadati</taxon>
        <taxon>Rhodothermota</taxon>
        <taxon>Rhodothermia</taxon>
        <taxon>Rhodothermales</taxon>
        <taxon>Rhodothermaceae</taxon>
        <taxon>Rhodothermus</taxon>
    </lineage>
</organism>
<accession>D0MFD4</accession>
<protein>
    <submittedName>
        <fullName evidence="1">Uncharacterized protein</fullName>
    </submittedName>
</protein>
<evidence type="ECO:0000313" key="1">
    <source>
        <dbReference type="EMBL" id="ACY49390.1"/>
    </source>
</evidence>
<sequence>MVRRLVAVLLLADGLITVVWGPGFLRWQRRWMPAWYRPVLDGLLRWPEWLLRLGAALEAGLGWWLWKRSA</sequence>
<dbReference type="STRING" id="518766.Rmar_2514"/>
<dbReference type="Proteomes" id="UP000002221">
    <property type="component" value="Chromosome"/>
</dbReference>
<evidence type="ECO:0000313" key="2">
    <source>
        <dbReference type="Proteomes" id="UP000002221"/>
    </source>
</evidence>
<dbReference type="HOGENOM" id="CLU_2755222_0_0_10"/>